<dbReference type="RefSeq" id="XP_018133647.1">
    <property type="nucleotide sequence ID" value="XM_018271532.1"/>
</dbReference>
<dbReference type="EMBL" id="KV460211">
    <property type="protein sequence ID" value="OBT99914.1"/>
    <property type="molecule type" value="Genomic_DNA"/>
</dbReference>
<evidence type="ECO:0000313" key="1">
    <source>
        <dbReference type="EMBL" id="OBT99914.1"/>
    </source>
</evidence>
<proteinExistence type="predicted"/>
<dbReference type="Proteomes" id="UP000091956">
    <property type="component" value="Unassembled WGS sequence"/>
</dbReference>
<keyword evidence="2" id="KW-1185">Reference proteome</keyword>
<gene>
    <name evidence="1" type="ORF">VE01_02018</name>
</gene>
<protein>
    <submittedName>
        <fullName evidence="1">Uncharacterized protein</fullName>
    </submittedName>
</protein>
<accession>A0A1B8GVQ9</accession>
<name>A0A1B8GVQ9_9PEZI</name>
<reference evidence="1 2" key="1">
    <citation type="submission" date="2016-03" db="EMBL/GenBank/DDBJ databases">
        <title>Comparative genomics of Pseudogymnoascus destructans, the fungus causing white-nose syndrome of bats.</title>
        <authorList>
            <person name="Palmer J.M."/>
            <person name="Drees K.P."/>
            <person name="Foster J.T."/>
            <person name="Lindner D.L."/>
        </authorList>
    </citation>
    <scope>NUCLEOTIDE SEQUENCE [LARGE SCALE GENOMIC DNA]</scope>
    <source>
        <strain evidence="1 2">UAMH 10579</strain>
    </source>
</reference>
<organism evidence="1 2">
    <name type="scientific">Pseudogymnoascus verrucosus</name>
    <dbReference type="NCBI Taxonomy" id="342668"/>
    <lineage>
        <taxon>Eukaryota</taxon>
        <taxon>Fungi</taxon>
        <taxon>Dikarya</taxon>
        <taxon>Ascomycota</taxon>
        <taxon>Pezizomycotina</taxon>
        <taxon>Leotiomycetes</taxon>
        <taxon>Thelebolales</taxon>
        <taxon>Thelebolaceae</taxon>
        <taxon>Pseudogymnoascus</taxon>
    </lineage>
</organism>
<sequence>MLSMHLNGGTGQKGVEEAQLAAVFLIITMMWRRRHTSRVYGRSLPYCVRGACADLARSR</sequence>
<reference evidence="2" key="2">
    <citation type="journal article" date="2018" name="Nat. Commun.">
        <title>Extreme sensitivity to ultraviolet light in the fungal pathogen causing white-nose syndrome of bats.</title>
        <authorList>
            <person name="Palmer J.M."/>
            <person name="Drees K.P."/>
            <person name="Foster J.T."/>
            <person name="Lindner D.L."/>
        </authorList>
    </citation>
    <scope>NUCLEOTIDE SEQUENCE [LARGE SCALE GENOMIC DNA]</scope>
    <source>
        <strain evidence="2">UAMH 10579</strain>
    </source>
</reference>
<dbReference type="GeneID" id="28835404"/>
<evidence type="ECO:0000313" key="2">
    <source>
        <dbReference type="Proteomes" id="UP000091956"/>
    </source>
</evidence>
<dbReference type="AlphaFoldDB" id="A0A1B8GVQ9"/>